<accession>A0A366FRZ6</accession>
<dbReference type="GO" id="GO:0003700">
    <property type="term" value="F:DNA-binding transcription factor activity"/>
    <property type="evidence" value="ECO:0007669"/>
    <property type="project" value="InterPro"/>
</dbReference>
<keyword evidence="1" id="KW-0805">Transcription regulation</keyword>
<dbReference type="Pfam" id="PF12833">
    <property type="entry name" value="HTH_18"/>
    <property type="match status" value="1"/>
</dbReference>
<evidence type="ECO:0000256" key="1">
    <source>
        <dbReference type="ARBA" id="ARBA00023015"/>
    </source>
</evidence>
<evidence type="ECO:0000256" key="2">
    <source>
        <dbReference type="ARBA" id="ARBA00023125"/>
    </source>
</evidence>
<dbReference type="InterPro" id="IPR011051">
    <property type="entry name" value="RmlC_Cupin_sf"/>
</dbReference>
<keyword evidence="3" id="KW-0804">Transcription</keyword>
<evidence type="ECO:0000256" key="4">
    <source>
        <dbReference type="SAM" id="MobiDB-lite"/>
    </source>
</evidence>
<dbReference type="Proteomes" id="UP000253529">
    <property type="component" value="Unassembled WGS sequence"/>
</dbReference>
<dbReference type="PROSITE" id="PS01124">
    <property type="entry name" value="HTH_ARAC_FAMILY_2"/>
    <property type="match status" value="1"/>
</dbReference>
<dbReference type="PANTHER" id="PTHR47894">
    <property type="entry name" value="HTH-TYPE TRANSCRIPTIONAL REGULATOR GADX"/>
    <property type="match status" value="1"/>
</dbReference>
<dbReference type="RefSeq" id="WP_113888167.1">
    <property type="nucleotide sequence ID" value="NZ_QNRK01000004.1"/>
</dbReference>
<name>A0A366FRZ6_9HYPH</name>
<feature type="domain" description="HTH araC/xylS-type" evidence="5">
    <location>
        <begin position="206"/>
        <end position="303"/>
    </location>
</feature>
<evidence type="ECO:0000256" key="3">
    <source>
        <dbReference type="ARBA" id="ARBA00023163"/>
    </source>
</evidence>
<proteinExistence type="predicted"/>
<organism evidence="6 7">
    <name type="scientific">Roseiarcus fermentans</name>
    <dbReference type="NCBI Taxonomy" id="1473586"/>
    <lineage>
        <taxon>Bacteria</taxon>
        <taxon>Pseudomonadati</taxon>
        <taxon>Pseudomonadota</taxon>
        <taxon>Alphaproteobacteria</taxon>
        <taxon>Hyphomicrobiales</taxon>
        <taxon>Roseiarcaceae</taxon>
        <taxon>Roseiarcus</taxon>
    </lineage>
</organism>
<evidence type="ECO:0000313" key="6">
    <source>
        <dbReference type="EMBL" id="RBP16830.1"/>
    </source>
</evidence>
<dbReference type="SUPFAM" id="SSF46689">
    <property type="entry name" value="Homeodomain-like"/>
    <property type="match status" value="1"/>
</dbReference>
<reference evidence="6 7" key="1">
    <citation type="submission" date="2018-06" db="EMBL/GenBank/DDBJ databases">
        <title>Genomic Encyclopedia of Type Strains, Phase IV (KMG-IV): sequencing the most valuable type-strain genomes for metagenomic binning, comparative biology and taxonomic classification.</title>
        <authorList>
            <person name="Goeker M."/>
        </authorList>
    </citation>
    <scope>NUCLEOTIDE SEQUENCE [LARGE SCALE GENOMIC DNA]</scope>
    <source>
        <strain evidence="6 7">DSM 24875</strain>
    </source>
</reference>
<feature type="region of interest" description="Disordered" evidence="4">
    <location>
        <begin position="1"/>
        <end position="20"/>
    </location>
</feature>
<dbReference type="InterPro" id="IPR009057">
    <property type="entry name" value="Homeodomain-like_sf"/>
</dbReference>
<gene>
    <name evidence="6" type="ORF">DFR50_104107</name>
</gene>
<protein>
    <submittedName>
        <fullName evidence="6">AraC family transcriptional regulator</fullName>
    </submittedName>
</protein>
<dbReference type="InterPro" id="IPR018060">
    <property type="entry name" value="HTH_AraC"/>
</dbReference>
<dbReference type="PANTHER" id="PTHR47894:SF4">
    <property type="entry name" value="HTH-TYPE TRANSCRIPTIONAL REGULATOR GADX"/>
    <property type="match status" value="1"/>
</dbReference>
<dbReference type="EMBL" id="QNRK01000004">
    <property type="protein sequence ID" value="RBP16830.1"/>
    <property type="molecule type" value="Genomic_DNA"/>
</dbReference>
<comment type="caution">
    <text evidence="6">The sequence shown here is derived from an EMBL/GenBank/DDBJ whole genome shotgun (WGS) entry which is preliminary data.</text>
</comment>
<dbReference type="Gene3D" id="1.10.10.60">
    <property type="entry name" value="Homeodomain-like"/>
    <property type="match status" value="1"/>
</dbReference>
<dbReference type="AlphaFoldDB" id="A0A366FRZ6"/>
<dbReference type="SUPFAM" id="SSF51182">
    <property type="entry name" value="RmlC-like cupins"/>
    <property type="match status" value="1"/>
</dbReference>
<dbReference type="SMART" id="SM00342">
    <property type="entry name" value="HTH_ARAC"/>
    <property type="match status" value="1"/>
</dbReference>
<keyword evidence="2" id="KW-0238">DNA-binding</keyword>
<evidence type="ECO:0000259" key="5">
    <source>
        <dbReference type="PROSITE" id="PS01124"/>
    </source>
</evidence>
<keyword evidence="7" id="KW-1185">Reference proteome</keyword>
<dbReference type="GO" id="GO:0005829">
    <property type="term" value="C:cytosol"/>
    <property type="evidence" value="ECO:0007669"/>
    <property type="project" value="TreeGrafter"/>
</dbReference>
<evidence type="ECO:0000313" key="7">
    <source>
        <dbReference type="Proteomes" id="UP000253529"/>
    </source>
</evidence>
<sequence length="312" mass="33807">MAALAEQPFEAVHGAPESESRRRLLERLRRLAQRDTRKGQGGDEPPLISAFVARDRETISQLSMPSAGLVVVLEGRKEAFWGADRRVYEAGDAFILPAGARLDVVNEPDGASGVYRALFVRFSRPLIIEAARLWPHLRSSHPIEGRSVAVGPALGSAIVHAAEAVSGAAQASGRATDHRILEIILILAESGALPLAPKYVDGSVVEAVRLLVRHRLDQAWPEARVAAELSMSEATLRRRLREKGQTFRALLLSERMTAAHTILADRDADVADAVAAAGYASRSHFSRHFKRFFGVAPSVARRRGGKSPSASP</sequence>
<dbReference type="GO" id="GO:0000976">
    <property type="term" value="F:transcription cis-regulatory region binding"/>
    <property type="evidence" value="ECO:0007669"/>
    <property type="project" value="TreeGrafter"/>
</dbReference>
<dbReference type="OrthoDB" id="7565195at2"/>